<dbReference type="HAMAP" id="MF_00685">
    <property type="entry name" value="GlgB"/>
    <property type="match status" value="1"/>
</dbReference>
<evidence type="ECO:0000259" key="11">
    <source>
        <dbReference type="SMART" id="SM00642"/>
    </source>
</evidence>
<dbReference type="CDD" id="cd02855">
    <property type="entry name" value="E_set_GBE_prok_N"/>
    <property type="match status" value="1"/>
</dbReference>
<dbReference type="NCBIfam" id="TIGR01515">
    <property type="entry name" value="branching_enzym"/>
    <property type="match status" value="1"/>
</dbReference>
<dbReference type="Pfam" id="PF00128">
    <property type="entry name" value="Alpha-amylase"/>
    <property type="match status" value="1"/>
</dbReference>
<keyword evidence="9 10" id="KW-0119">Carbohydrate metabolism</keyword>
<keyword evidence="8 10" id="KW-0320">Glycogen biosynthesis</keyword>
<dbReference type="InterPro" id="IPR006048">
    <property type="entry name" value="A-amylase/branching_C"/>
</dbReference>
<evidence type="ECO:0000256" key="1">
    <source>
        <dbReference type="ARBA" id="ARBA00000826"/>
    </source>
</evidence>
<dbReference type="InterPro" id="IPR006047">
    <property type="entry name" value="GH13_cat_dom"/>
</dbReference>
<comment type="subunit">
    <text evidence="10">Monomer.</text>
</comment>
<protein>
    <recommendedName>
        <fullName evidence="10">1,4-alpha-glucan branching enzyme GlgB</fullName>
        <ecNumber evidence="10">2.4.1.18</ecNumber>
    </recommendedName>
    <alternativeName>
        <fullName evidence="10">1,4-alpha-D-glucan:1,4-alpha-D-glucan 6-glucosyl-transferase</fullName>
    </alternativeName>
    <alternativeName>
        <fullName evidence="10">Alpha-(1-&gt;4)-glucan branching enzyme</fullName>
    </alternativeName>
    <alternativeName>
        <fullName evidence="10">Glycogen branching enzyme</fullName>
        <shortName evidence="10">BE</shortName>
    </alternativeName>
</protein>
<dbReference type="GO" id="GO:0003844">
    <property type="term" value="F:1,4-alpha-glucan branching enzyme activity"/>
    <property type="evidence" value="ECO:0007669"/>
    <property type="project" value="UniProtKB-EC"/>
</dbReference>
<evidence type="ECO:0000256" key="4">
    <source>
        <dbReference type="ARBA" id="ARBA00009000"/>
    </source>
</evidence>
<dbReference type="PANTHER" id="PTHR43651:SF3">
    <property type="entry name" value="1,4-ALPHA-GLUCAN-BRANCHING ENZYME"/>
    <property type="match status" value="1"/>
</dbReference>
<dbReference type="Pfam" id="PF22019">
    <property type="entry name" value="GlgB_N"/>
    <property type="match status" value="1"/>
</dbReference>
<evidence type="ECO:0000313" key="12">
    <source>
        <dbReference type="EMBL" id="MFD2138879.1"/>
    </source>
</evidence>
<gene>
    <name evidence="10 12" type="primary">glgB</name>
    <name evidence="12" type="ORF">ACFSNC_00555</name>
</gene>
<comment type="pathway">
    <text evidence="3 10">Glycan biosynthesis; glycogen biosynthesis.</text>
</comment>
<feature type="active site" description="Nucleophile" evidence="10">
    <location>
        <position position="409"/>
    </location>
</feature>
<keyword evidence="5 10" id="KW-0321">Glycogen metabolism</keyword>
<evidence type="ECO:0000256" key="9">
    <source>
        <dbReference type="ARBA" id="ARBA00023277"/>
    </source>
</evidence>
<dbReference type="Gene3D" id="3.20.20.80">
    <property type="entry name" value="Glycosidases"/>
    <property type="match status" value="1"/>
</dbReference>
<comment type="catalytic activity">
    <reaction evidence="1 10">
        <text>Transfers a segment of a (1-&gt;4)-alpha-D-glucan chain to a primary hydroxy group in a similar glucan chain.</text>
        <dbReference type="EC" id="2.4.1.18"/>
    </reaction>
</comment>
<accession>A0ABW4YRC5</accession>
<comment type="similarity">
    <text evidence="4 10">Belongs to the glycosyl hydrolase 13 family. GlgB subfamily.</text>
</comment>
<keyword evidence="7 10" id="KW-0808">Transferase</keyword>
<keyword evidence="6 10" id="KW-0328">Glycosyltransferase</keyword>
<dbReference type="SUPFAM" id="SSF51445">
    <property type="entry name" value="(Trans)glycosidases"/>
    <property type="match status" value="1"/>
</dbReference>
<dbReference type="InterPro" id="IPR017853">
    <property type="entry name" value="GH"/>
</dbReference>
<dbReference type="PANTHER" id="PTHR43651">
    <property type="entry name" value="1,4-ALPHA-GLUCAN-BRANCHING ENZYME"/>
    <property type="match status" value="1"/>
</dbReference>
<dbReference type="CDD" id="cd11322">
    <property type="entry name" value="AmyAc_Glg_BE"/>
    <property type="match status" value="1"/>
</dbReference>
<dbReference type="SUPFAM" id="SSF51011">
    <property type="entry name" value="Glycosyl hydrolase domain"/>
    <property type="match status" value="1"/>
</dbReference>
<dbReference type="InterPro" id="IPR037439">
    <property type="entry name" value="Branching_enzy"/>
</dbReference>
<reference evidence="13" key="1">
    <citation type="journal article" date="2019" name="Int. J. Syst. Evol. Microbiol.">
        <title>The Global Catalogue of Microorganisms (GCM) 10K type strain sequencing project: providing services to taxonomists for standard genome sequencing and annotation.</title>
        <authorList>
            <consortium name="The Broad Institute Genomics Platform"/>
            <consortium name="The Broad Institute Genome Sequencing Center for Infectious Disease"/>
            <person name="Wu L."/>
            <person name="Ma J."/>
        </authorList>
    </citation>
    <scope>NUCLEOTIDE SEQUENCE [LARGE SCALE GENOMIC DNA]</scope>
    <source>
        <strain evidence="13">CCM 7435</strain>
    </source>
</reference>
<dbReference type="InterPro" id="IPR006407">
    <property type="entry name" value="GlgB"/>
</dbReference>
<comment type="function">
    <text evidence="2 10">Catalyzes the formation of the alpha-1,6-glucosidic linkages in glycogen by scission of a 1,4-alpha-linked oligosaccharide from growing alpha-1,4-glucan chains and the subsequent attachment of the oligosaccharide to the alpha-1,6 position.</text>
</comment>
<dbReference type="NCBIfam" id="NF003811">
    <property type="entry name" value="PRK05402.1"/>
    <property type="match status" value="1"/>
</dbReference>
<proteinExistence type="inferred from homology"/>
<dbReference type="Gene3D" id="2.60.40.1180">
    <property type="entry name" value="Golgi alpha-mannosidase II"/>
    <property type="match status" value="1"/>
</dbReference>
<dbReference type="RefSeq" id="WP_213355374.1">
    <property type="nucleotide sequence ID" value="NZ_JAHBGB010000044.1"/>
</dbReference>
<comment type="caution">
    <text evidence="12">The sequence shown here is derived from an EMBL/GenBank/DDBJ whole genome shotgun (WGS) entry which is preliminary data.</text>
</comment>
<dbReference type="Proteomes" id="UP001597299">
    <property type="component" value="Unassembled WGS sequence"/>
</dbReference>
<dbReference type="InterPro" id="IPR004193">
    <property type="entry name" value="Glyco_hydro_13_N"/>
</dbReference>
<feature type="domain" description="Glycosyl hydrolase family 13 catalytic" evidence="11">
    <location>
        <begin position="252"/>
        <end position="599"/>
    </location>
</feature>
<dbReference type="SMART" id="SM00642">
    <property type="entry name" value="Aamy"/>
    <property type="match status" value="1"/>
</dbReference>
<dbReference type="InterPro" id="IPR014756">
    <property type="entry name" value="Ig_E-set"/>
</dbReference>
<dbReference type="Pfam" id="PF02922">
    <property type="entry name" value="CBM_48"/>
    <property type="match status" value="1"/>
</dbReference>
<evidence type="ECO:0000256" key="10">
    <source>
        <dbReference type="HAMAP-Rule" id="MF_00685"/>
    </source>
</evidence>
<evidence type="ECO:0000256" key="7">
    <source>
        <dbReference type="ARBA" id="ARBA00022679"/>
    </source>
</evidence>
<dbReference type="NCBIfam" id="NF008967">
    <property type="entry name" value="PRK12313.1"/>
    <property type="match status" value="1"/>
</dbReference>
<sequence>MHAWQAPDRDVDLLVGGRHPDPFGLLGPHETADGLVIRAFVPGAETLDAFDLDGTPVASLARRHRAGFFEGRVADRPAWARYTLKARNAGGEWWLDDPYAFEPVLGPLDDHLMVEGTHTQLYERLGAHPSLHQGVEGVAFAVWAPNAQRVSVVGDFNAWDGRRHQMRKRIDSGLWEIFAPGIGEGAIYKYEIIAADGRLLPLKADPFGFRGEFRPATGSVVARTDAFEWDDAAHLAAREQGEARRKPMSIYEVHLGSWRRGEDNRFLTYDELADQLIPYVEWMGFTHIELLPISEHPLDASWGYQPIGLYAPTSRFGDPAGFARLVDRAHRAGISVILDWVPAHFPTDIHGLAHFDGGPLYEHADPQRGFHPDWNTAIYDFGRREVANFLTANALFWLDRFHVDGLRVDAVASMLYLNYSRREGEWSPNPDGSNDNKDAVSFLQRANVTLYGEHPGTVTIAEESTSWAGVSAPVHAGGLGFGFKWNMGWMHDTLDYLALDPVYRPWHHDKITFGLMYAFSENFVLPLSHDEVVHGKGTVLSRMPGDDWQRFANVRAYYAFMWAYPGKKLLFMGQEFAQRGEWSEERSLDWHLTGMGPHHRGVQLLVRDLNRAYREEPALHAGDNDPAGFRWLVVDDHKQSVFAWLRTGGADDAPVAMIANFTPVPRPFYRLGLPKAGRWREIVNTDSADYGGSGVGNLGGVVAVEVPAHGMPASAELVLPPLATLYLKWEPERAVPAKAEETPKSTVTCKE</sequence>
<dbReference type="Pfam" id="PF02806">
    <property type="entry name" value="Alpha-amylase_C"/>
    <property type="match status" value="1"/>
</dbReference>
<organism evidence="12 13">
    <name type="scientific">Ancylobacter oerskovii</name>
    <dbReference type="NCBI Taxonomy" id="459519"/>
    <lineage>
        <taxon>Bacteria</taxon>
        <taxon>Pseudomonadati</taxon>
        <taxon>Pseudomonadota</taxon>
        <taxon>Alphaproteobacteria</taxon>
        <taxon>Hyphomicrobiales</taxon>
        <taxon>Xanthobacteraceae</taxon>
        <taxon>Ancylobacter</taxon>
    </lineage>
</organism>
<dbReference type="Gene3D" id="2.60.40.10">
    <property type="entry name" value="Immunoglobulins"/>
    <property type="match status" value="2"/>
</dbReference>
<name>A0ABW4YRC5_9HYPH</name>
<evidence type="ECO:0000313" key="13">
    <source>
        <dbReference type="Proteomes" id="UP001597299"/>
    </source>
</evidence>
<evidence type="ECO:0000256" key="6">
    <source>
        <dbReference type="ARBA" id="ARBA00022676"/>
    </source>
</evidence>
<evidence type="ECO:0000256" key="5">
    <source>
        <dbReference type="ARBA" id="ARBA00022600"/>
    </source>
</evidence>
<dbReference type="InterPro" id="IPR044143">
    <property type="entry name" value="GlgB_N_E_set_prok"/>
</dbReference>
<dbReference type="SUPFAM" id="SSF81296">
    <property type="entry name" value="E set domains"/>
    <property type="match status" value="2"/>
</dbReference>
<dbReference type="PIRSF" id="PIRSF000463">
    <property type="entry name" value="GlgB"/>
    <property type="match status" value="1"/>
</dbReference>
<keyword evidence="13" id="KW-1185">Reference proteome</keyword>
<dbReference type="EMBL" id="JBHUHD010000001">
    <property type="protein sequence ID" value="MFD2138879.1"/>
    <property type="molecule type" value="Genomic_DNA"/>
</dbReference>
<evidence type="ECO:0000256" key="8">
    <source>
        <dbReference type="ARBA" id="ARBA00023056"/>
    </source>
</evidence>
<dbReference type="InterPro" id="IPR013783">
    <property type="entry name" value="Ig-like_fold"/>
</dbReference>
<dbReference type="InterPro" id="IPR054169">
    <property type="entry name" value="GlgB_N"/>
</dbReference>
<dbReference type="InterPro" id="IPR013780">
    <property type="entry name" value="Glyco_hydro_b"/>
</dbReference>
<evidence type="ECO:0000256" key="2">
    <source>
        <dbReference type="ARBA" id="ARBA00002953"/>
    </source>
</evidence>
<dbReference type="EC" id="2.4.1.18" evidence="10"/>
<feature type="active site" description="Proton donor" evidence="10">
    <location>
        <position position="462"/>
    </location>
</feature>
<evidence type="ECO:0000256" key="3">
    <source>
        <dbReference type="ARBA" id="ARBA00004964"/>
    </source>
</evidence>